<evidence type="ECO:0000256" key="3">
    <source>
        <dbReference type="ARBA" id="ARBA00022630"/>
    </source>
</evidence>
<dbReference type="PANTHER" id="PTHR43665">
    <property type="entry name" value="ISOPENTENYL-DIPHOSPHATE DELTA-ISOMERASE"/>
    <property type="match status" value="1"/>
</dbReference>
<dbReference type="HAMAP" id="MF_00354">
    <property type="entry name" value="Idi_2"/>
    <property type="match status" value="1"/>
</dbReference>
<feature type="binding site" evidence="11">
    <location>
        <position position="194"/>
    </location>
    <ligand>
        <name>FMN</name>
        <dbReference type="ChEBI" id="CHEBI:58210"/>
    </ligand>
</feature>
<keyword evidence="3 11" id="KW-0285">Flavoprotein</keyword>
<dbReference type="Gene3D" id="3.20.20.70">
    <property type="entry name" value="Aldolase class I"/>
    <property type="match status" value="1"/>
</dbReference>
<evidence type="ECO:0000256" key="1">
    <source>
        <dbReference type="ARBA" id="ARBA00001917"/>
    </source>
</evidence>
<evidence type="ECO:0000256" key="8">
    <source>
        <dbReference type="ARBA" id="ARBA00023229"/>
    </source>
</evidence>
<protein>
    <recommendedName>
        <fullName evidence="11">Isopentenyl-diphosphate delta-isomerase</fullName>
        <shortName evidence="11">IPP isomerase</shortName>
        <ecNumber evidence="11">5.3.3.2</ecNumber>
    </recommendedName>
    <alternativeName>
        <fullName evidence="11">Isopentenyl diphosphate:dimethylallyl diphosphate isomerase</fullName>
    </alternativeName>
    <alternativeName>
        <fullName evidence="11">Isopentenyl pyrophosphate isomerase</fullName>
    </alternativeName>
    <alternativeName>
        <fullName evidence="11">Type 2 isopentenyl diphosphate isomerase</fullName>
        <shortName evidence="11">IDI-2</shortName>
    </alternativeName>
</protein>
<dbReference type="PANTHER" id="PTHR43665:SF1">
    <property type="entry name" value="ISOPENTENYL-DIPHOSPHATE DELTA-ISOMERASE"/>
    <property type="match status" value="1"/>
</dbReference>
<keyword evidence="14" id="KW-1185">Reference proteome</keyword>
<comment type="similarity">
    <text evidence="11">Belongs to the IPP isomerase type 2 family.</text>
</comment>
<keyword evidence="5 11" id="KW-0479">Metal-binding</keyword>
<evidence type="ECO:0000256" key="7">
    <source>
        <dbReference type="ARBA" id="ARBA00022857"/>
    </source>
</evidence>
<keyword evidence="4 11" id="KW-0288">FMN</keyword>
<dbReference type="NCBIfam" id="TIGR02151">
    <property type="entry name" value="IPP_isom_2"/>
    <property type="match status" value="1"/>
</dbReference>
<feature type="binding site" evidence="11">
    <location>
        <position position="161"/>
    </location>
    <ligand>
        <name>substrate</name>
    </ligand>
</feature>
<feature type="binding site" evidence="11">
    <location>
        <position position="131"/>
    </location>
    <ligand>
        <name>FMN</name>
        <dbReference type="ChEBI" id="CHEBI:58210"/>
    </ligand>
</feature>
<comment type="function">
    <text evidence="11">Involved in the biosynthesis of isoprenoids. Catalyzes the 1,3-allylic rearrangement of the homoallylic substrate isopentenyl (IPP) to its allylic isomer, dimethylallyl diphosphate (DMAPP).</text>
</comment>
<feature type="binding site" evidence="11">
    <location>
        <begin position="72"/>
        <end position="74"/>
    </location>
    <ligand>
        <name>FMN</name>
        <dbReference type="ChEBI" id="CHEBI:58210"/>
    </ligand>
</feature>
<comment type="cofactor">
    <cofactor evidence="11">
        <name>NADPH</name>
        <dbReference type="ChEBI" id="CHEBI:57783"/>
    </cofactor>
</comment>
<evidence type="ECO:0000256" key="10">
    <source>
        <dbReference type="ARBA" id="ARBA00025810"/>
    </source>
</evidence>
<evidence type="ECO:0000313" key="13">
    <source>
        <dbReference type="EMBL" id="MFC6315001.1"/>
    </source>
</evidence>
<dbReference type="GO" id="GO:0004452">
    <property type="term" value="F:isopentenyl-diphosphate delta-isomerase activity"/>
    <property type="evidence" value="ECO:0007669"/>
    <property type="project" value="UniProtKB-EC"/>
</dbReference>
<comment type="cofactor">
    <cofactor evidence="11">
        <name>Mg(2+)</name>
        <dbReference type="ChEBI" id="CHEBI:18420"/>
    </cofactor>
</comment>
<evidence type="ECO:0000259" key="12">
    <source>
        <dbReference type="Pfam" id="PF01070"/>
    </source>
</evidence>
<evidence type="ECO:0000256" key="6">
    <source>
        <dbReference type="ARBA" id="ARBA00022842"/>
    </source>
</evidence>
<evidence type="ECO:0000256" key="5">
    <source>
        <dbReference type="ARBA" id="ARBA00022723"/>
    </source>
</evidence>
<comment type="subcellular location">
    <subcellularLocation>
        <location evidence="11">Cytoplasm</location>
    </subcellularLocation>
</comment>
<evidence type="ECO:0000256" key="2">
    <source>
        <dbReference type="ARBA" id="ARBA00022490"/>
    </source>
</evidence>
<proteinExistence type="inferred from homology"/>
<feature type="binding site" evidence="11">
    <location>
        <position position="162"/>
    </location>
    <ligand>
        <name>Mg(2+)</name>
        <dbReference type="ChEBI" id="CHEBI:18420"/>
    </ligand>
</feature>
<feature type="binding site" evidence="11">
    <location>
        <position position="102"/>
    </location>
    <ligand>
        <name>FMN</name>
        <dbReference type="ChEBI" id="CHEBI:58210"/>
    </ligand>
</feature>
<dbReference type="Proteomes" id="UP001596310">
    <property type="component" value="Unassembled WGS sequence"/>
</dbReference>
<dbReference type="Pfam" id="PF01070">
    <property type="entry name" value="FMN_dh"/>
    <property type="match status" value="1"/>
</dbReference>
<comment type="caution">
    <text evidence="13">The sequence shown here is derived from an EMBL/GenBank/DDBJ whole genome shotgun (WGS) entry which is preliminary data.</text>
</comment>
<comment type="cofactor">
    <cofactor evidence="1 11">
        <name>FMN</name>
        <dbReference type="ChEBI" id="CHEBI:58210"/>
    </cofactor>
</comment>
<gene>
    <name evidence="11 13" type="primary">fni</name>
    <name evidence="13" type="ORF">ACFQHW_05380</name>
</gene>
<organism evidence="13 14">
    <name type="scientific">Lapidilactobacillus achengensis</name>
    <dbReference type="NCBI Taxonomy" id="2486000"/>
    <lineage>
        <taxon>Bacteria</taxon>
        <taxon>Bacillati</taxon>
        <taxon>Bacillota</taxon>
        <taxon>Bacilli</taxon>
        <taxon>Lactobacillales</taxon>
        <taxon>Lactobacillaceae</taxon>
        <taxon>Lapidilactobacillus</taxon>
    </lineage>
</organism>
<feature type="binding site" evidence="11">
    <location>
        <position position="219"/>
    </location>
    <ligand>
        <name>FMN</name>
        <dbReference type="ChEBI" id="CHEBI:58210"/>
    </ligand>
</feature>
<evidence type="ECO:0000256" key="11">
    <source>
        <dbReference type="HAMAP-Rule" id="MF_00354"/>
    </source>
</evidence>
<evidence type="ECO:0000256" key="4">
    <source>
        <dbReference type="ARBA" id="ARBA00022643"/>
    </source>
</evidence>
<evidence type="ECO:0000256" key="9">
    <source>
        <dbReference type="ARBA" id="ARBA00023235"/>
    </source>
</evidence>
<dbReference type="InterPro" id="IPR000262">
    <property type="entry name" value="FMN-dep_DH"/>
</dbReference>
<dbReference type="RefSeq" id="WP_125595898.1">
    <property type="nucleotide sequence ID" value="NZ_JBHSSM010000015.1"/>
</dbReference>
<dbReference type="EMBL" id="JBHSSM010000015">
    <property type="protein sequence ID" value="MFC6315001.1"/>
    <property type="molecule type" value="Genomic_DNA"/>
</dbReference>
<keyword evidence="9 11" id="KW-0413">Isomerase</keyword>
<feature type="binding site" evidence="11">
    <location>
        <begin position="13"/>
        <end position="14"/>
    </location>
    <ligand>
        <name>substrate</name>
    </ligand>
</feature>
<dbReference type="EC" id="5.3.3.2" evidence="11"/>
<keyword evidence="7 11" id="KW-0521">NADP</keyword>
<comment type="catalytic activity">
    <reaction evidence="11">
        <text>isopentenyl diphosphate = dimethylallyl diphosphate</text>
        <dbReference type="Rhea" id="RHEA:23284"/>
        <dbReference type="ChEBI" id="CHEBI:57623"/>
        <dbReference type="ChEBI" id="CHEBI:128769"/>
        <dbReference type="EC" id="5.3.3.2"/>
    </reaction>
</comment>
<feature type="binding site" evidence="11">
    <location>
        <begin position="275"/>
        <end position="277"/>
    </location>
    <ligand>
        <name>FMN</name>
        <dbReference type="ChEBI" id="CHEBI:58210"/>
    </ligand>
</feature>
<accession>A0ABW1UPS7</accession>
<evidence type="ECO:0000313" key="14">
    <source>
        <dbReference type="Proteomes" id="UP001596310"/>
    </source>
</evidence>
<keyword evidence="2 11" id="KW-0963">Cytoplasm</keyword>
<dbReference type="SUPFAM" id="SSF51395">
    <property type="entry name" value="FMN-linked oxidoreductases"/>
    <property type="match status" value="1"/>
</dbReference>
<name>A0ABW1UPS7_9LACO</name>
<feature type="domain" description="FMN-dependent dehydrogenase" evidence="12">
    <location>
        <begin position="154"/>
        <end position="339"/>
    </location>
</feature>
<dbReference type="PIRSF" id="PIRSF003314">
    <property type="entry name" value="IPP_isomerase"/>
    <property type="match status" value="1"/>
</dbReference>
<keyword evidence="8 11" id="KW-0414">Isoprene biosynthesis</keyword>
<dbReference type="InterPro" id="IPR013785">
    <property type="entry name" value="Aldolase_TIM"/>
</dbReference>
<keyword evidence="6 11" id="KW-0460">Magnesium</keyword>
<feature type="binding site" evidence="11">
    <location>
        <begin position="296"/>
        <end position="297"/>
    </location>
    <ligand>
        <name>FMN</name>
        <dbReference type="ChEBI" id="CHEBI:58210"/>
    </ligand>
</feature>
<feature type="binding site" evidence="11">
    <location>
        <position position="224"/>
    </location>
    <ligand>
        <name>FMN</name>
        <dbReference type="ChEBI" id="CHEBI:58210"/>
    </ligand>
</feature>
<dbReference type="InterPro" id="IPR011179">
    <property type="entry name" value="IPdP_isomerase"/>
</dbReference>
<sequence length="367" mass="40076">MTAIDPLQQQAQRKRAHLALAEKFYRQHPQGHPDFAQVRLLHPELPETDPTEIDLARSLFGKTVQAPIYINAMTGGTNSAQTINGKLAHLAAHFQIPMAVGSMSILQRAPELAPSFTIVRQENPQGVVFANLGASHSVAMATQMVTLLQADALQIHLNAAQEFAMPEGDQDFHWRHNFQKLQQALGSQVPLIAKEVGFGMAPAALRDFAAWGIAGVDLSGASSTDFIAIENERRSQPLLSDLSDFGLSTVESLLGRQQIWQTTGHFTPLTFASGGIRTPWEAIKAFALGADFVGMSGYFLHLALHQDEAAMVTSFAAWLAEFRGLLNLLGCRRVHELRQVPLILSPDLANFGQQIGLDPTALTHRRG</sequence>
<comment type="subunit">
    <text evidence="10 11">Homooctamer. Dimer of tetramers.</text>
</comment>
<comment type="caution">
    <text evidence="11">Lacks conserved residue(s) required for the propagation of feature annotation.</text>
</comment>
<reference evidence="14" key="1">
    <citation type="journal article" date="2019" name="Int. J. Syst. Evol. Microbiol.">
        <title>The Global Catalogue of Microorganisms (GCM) 10K type strain sequencing project: providing services to taxonomists for standard genome sequencing and annotation.</title>
        <authorList>
            <consortium name="The Broad Institute Genomics Platform"/>
            <consortium name="The Broad Institute Genome Sequencing Center for Infectious Disease"/>
            <person name="Wu L."/>
            <person name="Ma J."/>
        </authorList>
    </citation>
    <scope>NUCLEOTIDE SEQUENCE [LARGE SCALE GENOMIC DNA]</scope>
    <source>
        <strain evidence="14">CCM 8897</strain>
    </source>
</reference>